<evidence type="ECO:0000256" key="1">
    <source>
        <dbReference type="ARBA" id="ARBA00003019"/>
    </source>
</evidence>
<comment type="subcellular location">
    <subcellularLocation>
        <location evidence="2">Cell membrane</location>
        <topology evidence="2">Multi-pass membrane protein</topology>
    </subcellularLocation>
</comment>
<dbReference type="InterPro" id="IPR036259">
    <property type="entry name" value="MFS_trans_sf"/>
</dbReference>
<keyword evidence="8" id="KW-0406">Ion transport</keyword>
<dbReference type="GO" id="GO:0015098">
    <property type="term" value="F:molybdate ion transmembrane transporter activity"/>
    <property type="evidence" value="ECO:0007669"/>
    <property type="project" value="InterPro"/>
</dbReference>
<dbReference type="InterPro" id="IPR008509">
    <property type="entry name" value="MOT2/MFSD5"/>
</dbReference>
<dbReference type="PANTHER" id="PTHR23516">
    <property type="entry name" value="SAM (S-ADENOSYL METHIONINE) TRANSPORTER"/>
    <property type="match status" value="1"/>
</dbReference>
<dbReference type="SUPFAM" id="SSF103473">
    <property type="entry name" value="MFS general substrate transporter"/>
    <property type="match status" value="1"/>
</dbReference>
<dbReference type="OrthoDB" id="263957at2759"/>
<keyword evidence="14" id="KW-1185">Reference proteome</keyword>
<evidence type="ECO:0000256" key="6">
    <source>
        <dbReference type="ARBA" id="ARBA00022692"/>
    </source>
</evidence>
<evidence type="ECO:0000256" key="7">
    <source>
        <dbReference type="ARBA" id="ARBA00022989"/>
    </source>
</evidence>
<feature type="transmembrane region" description="Helical" evidence="12">
    <location>
        <begin position="401"/>
        <end position="423"/>
    </location>
</feature>
<evidence type="ECO:0000256" key="10">
    <source>
        <dbReference type="ARBA" id="ARBA00030646"/>
    </source>
</evidence>
<feature type="transmembrane region" description="Helical" evidence="12">
    <location>
        <begin position="138"/>
        <end position="160"/>
    </location>
</feature>
<reference evidence="13 14" key="1">
    <citation type="journal article" date="2018" name="BMC Genomics">
        <title>Genomic comparison of Trypanosoma conorhini and Trypanosoma rangeli to Trypanosoma cruzi strains of high and low virulence.</title>
        <authorList>
            <person name="Bradwell K.R."/>
            <person name="Koparde V.N."/>
            <person name="Matveyev A.V."/>
            <person name="Serrano M.G."/>
            <person name="Alves J.M."/>
            <person name="Parikh H."/>
            <person name="Huang B."/>
            <person name="Lee V."/>
            <person name="Espinosa-Alvarez O."/>
            <person name="Ortiz P.A."/>
            <person name="Costa-Martins A.G."/>
            <person name="Teixeira M.M."/>
            <person name="Buck G.A."/>
        </authorList>
    </citation>
    <scope>NUCLEOTIDE SEQUENCE [LARGE SCALE GENOMIC DNA]</scope>
    <source>
        <strain evidence="13 14">025E</strain>
    </source>
</reference>
<evidence type="ECO:0000313" key="13">
    <source>
        <dbReference type="EMBL" id="RNF23135.1"/>
    </source>
</evidence>
<keyword evidence="4" id="KW-0813">Transport</keyword>
<dbReference type="GeneID" id="40316494"/>
<keyword evidence="9 12" id="KW-0472">Membrane</keyword>
<dbReference type="CDD" id="cd17487">
    <property type="entry name" value="MFS_MFSD5_like"/>
    <property type="match status" value="1"/>
</dbReference>
<feature type="transmembrane region" description="Helical" evidence="12">
    <location>
        <begin position="6"/>
        <end position="22"/>
    </location>
</feature>
<keyword evidence="7 12" id="KW-1133">Transmembrane helix</keyword>
<dbReference type="EMBL" id="MKKU01000124">
    <property type="protein sequence ID" value="RNF23135.1"/>
    <property type="molecule type" value="Genomic_DNA"/>
</dbReference>
<evidence type="ECO:0000256" key="9">
    <source>
        <dbReference type="ARBA" id="ARBA00023136"/>
    </source>
</evidence>
<evidence type="ECO:0000256" key="8">
    <source>
        <dbReference type="ARBA" id="ARBA00023065"/>
    </source>
</evidence>
<evidence type="ECO:0000256" key="2">
    <source>
        <dbReference type="ARBA" id="ARBA00004651"/>
    </source>
</evidence>
<protein>
    <recommendedName>
        <fullName evidence="3">Molybdate-anion transporter</fullName>
    </recommendedName>
    <alternativeName>
        <fullName evidence="10">Major facilitator superfamily domain-containing protein 5</fullName>
    </alternativeName>
    <alternativeName>
        <fullName evidence="11">Molybdate transporter 2 homolog</fullName>
    </alternativeName>
</protein>
<evidence type="ECO:0000256" key="12">
    <source>
        <dbReference type="SAM" id="Phobius"/>
    </source>
</evidence>
<organism evidence="13 14">
    <name type="scientific">Trypanosoma conorhini</name>
    <dbReference type="NCBI Taxonomy" id="83891"/>
    <lineage>
        <taxon>Eukaryota</taxon>
        <taxon>Discoba</taxon>
        <taxon>Euglenozoa</taxon>
        <taxon>Kinetoplastea</taxon>
        <taxon>Metakinetoplastina</taxon>
        <taxon>Trypanosomatida</taxon>
        <taxon>Trypanosomatidae</taxon>
        <taxon>Trypanosoma</taxon>
    </lineage>
</organism>
<feature type="transmembrane region" description="Helical" evidence="12">
    <location>
        <begin position="85"/>
        <end position="103"/>
    </location>
</feature>
<evidence type="ECO:0000256" key="3">
    <source>
        <dbReference type="ARBA" id="ARBA00021242"/>
    </source>
</evidence>
<proteinExistence type="predicted"/>
<feature type="transmembrane region" description="Helical" evidence="12">
    <location>
        <begin position="313"/>
        <end position="331"/>
    </location>
</feature>
<feature type="transmembrane region" description="Helical" evidence="12">
    <location>
        <begin position="181"/>
        <end position="199"/>
    </location>
</feature>
<comment type="function">
    <text evidence="1">Mediates high-affinity intracellular uptake of the rare oligo-element molybdenum.</text>
</comment>
<feature type="transmembrane region" description="Helical" evidence="12">
    <location>
        <begin position="377"/>
        <end position="395"/>
    </location>
</feature>
<feature type="transmembrane region" description="Helical" evidence="12">
    <location>
        <begin position="288"/>
        <end position="306"/>
    </location>
</feature>
<keyword evidence="6 12" id="KW-0812">Transmembrane</keyword>
<dbReference type="Proteomes" id="UP000284403">
    <property type="component" value="Unassembled WGS sequence"/>
</dbReference>
<comment type="caution">
    <text evidence="13">The sequence shown here is derived from an EMBL/GenBank/DDBJ whole genome shotgun (WGS) entry which is preliminary data.</text>
</comment>
<dbReference type="PANTHER" id="PTHR23516:SF1">
    <property type="entry name" value="MOLYBDATE-ANION TRANSPORTER"/>
    <property type="match status" value="1"/>
</dbReference>
<dbReference type="Pfam" id="PF05631">
    <property type="entry name" value="MFS_5"/>
    <property type="match status" value="1"/>
</dbReference>
<name>A0A422PZE6_9TRYP</name>
<dbReference type="AlphaFoldDB" id="A0A422PZE6"/>
<dbReference type="Gene3D" id="1.20.1250.20">
    <property type="entry name" value="MFS general substrate transporter like domains"/>
    <property type="match status" value="1"/>
</dbReference>
<dbReference type="GO" id="GO:0006811">
    <property type="term" value="P:monoatomic ion transport"/>
    <property type="evidence" value="ECO:0007669"/>
    <property type="project" value="UniProtKB-KW"/>
</dbReference>
<evidence type="ECO:0000313" key="14">
    <source>
        <dbReference type="Proteomes" id="UP000284403"/>
    </source>
</evidence>
<accession>A0A422PZE6</accession>
<sequence>MGDVYGFVFLLMVVLYTVAGVYKGGRRYIQAKTHSHVSVSSSPAFKRFQLQFLLVYFLAMAADWMQGPYVYRLYSFYGLSRREGGLLFIVGFGSSLLLGTWVGPFADMCGRRTVCLLYCLVYALSCATKHVNSFPVLVVGRLLGGVATSLLWSAFESWMISEHHTRGYDPAWLGETFSRMTVGNGLVAVLSGLVAQWAADAFSHPVAPFDLSAALLMLCFAVVAVRWPENYGAPQANLWRQMVSASTAVRDDYRILLTGVQQSLFEGAMYAFIFFWTPALETAGAVPHGLVFASFMLALSLGGLVFDLSIERVVAWMPVLYMVAAATMVALSHTESRAGKMAAMTVFEAVVGFFWPCIATLRAAYVPEECRASVMSLFRAPLNALVCLILFVQGTMALQSVFLLCALLHAAAALAAVLLRAFVGPPRRGDHILRGV</sequence>
<gene>
    <name evidence="13" type="ORF">Tco025E_02883</name>
</gene>
<dbReference type="GO" id="GO:0005886">
    <property type="term" value="C:plasma membrane"/>
    <property type="evidence" value="ECO:0007669"/>
    <property type="project" value="UniProtKB-SubCell"/>
</dbReference>
<feature type="transmembrane region" description="Helical" evidence="12">
    <location>
        <begin position="205"/>
        <end position="225"/>
    </location>
</feature>
<evidence type="ECO:0000256" key="11">
    <source>
        <dbReference type="ARBA" id="ARBA00032555"/>
    </source>
</evidence>
<evidence type="ECO:0000256" key="4">
    <source>
        <dbReference type="ARBA" id="ARBA00022448"/>
    </source>
</evidence>
<dbReference type="RefSeq" id="XP_029230045.1">
    <property type="nucleotide sequence ID" value="XM_029369806.1"/>
</dbReference>
<feature type="transmembrane region" description="Helical" evidence="12">
    <location>
        <begin position="343"/>
        <end position="365"/>
    </location>
</feature>
<keyword evidence="5" id="KW-1003">Cell membrane</keyword>
<feature type="transmembrane region" description="Helical" evidence="12">
    <location>
        <begin position="48"/>
        <end position="65"/>
    </location>
</feature>
<evidence type="ECO:0000256" key="5">
    <source>
        <dbReference type="ARBA" id="ARBA00022475"/>
    </source>
</evidence>